<feature type="region of interest" description="Disordered" evidence="1">
    <location>
        <begin position="185"/>
        <end position="205"/>
    </location>
</feature>
<feature type="compositionally biased region" description="Low complexity" evidence="1">
    <location>
        <begin position="187"/>
        <end position="198"/>
    </location>
</feature>
<sequence length="449" mass="50862">MSDCLSERLDEHFQAILIPSLLFRLINHLINTGHVVPTCASSVLEGLVYRAVSSHHSSLNAPSFFDAVLWIVTHAYIIVQVMENQGLVDHKVRLTDIPFNVHSPQFTEFRKLLDPELVEIRKQYTPDLFEEARQISSWMEFLQAVASGEVILTDSSFLKQPIFKPTLHSLEAKFQPVASSLDRLVGTTTSSSRSSRSSPHTSLKGHFKRESLKLLNILYSLLTSPLSPSLPKPTQTRYSNRFLTLVQLDDADPAEKFRPNIFDEDDDEILIRSLVRCRSVCDIVGADDCIRDVPKFFDRIVSLLGSSNSLVRLAALSLFCRIEDLPCDFSRLPCLRNRLNLTFHDGWPEEQFVLIRISTKWIKTTIAGSSLEPFPFAFFDWDGLARADLSEKRPFLASIVLIMSLQFCSIEDVTGIVAPTRVILSFERQQHAVFRINNHFVLAVDVTSL</sequence>
<dbReference type="EMBL" id="JARBJD010000229">
    <property type="protein sequence ID" value="KAK2946393.1"/>
    <property type="molecule type" value="Genomic_DNA"/>
</dbReference>
<reference evidence="2 3" key="1">
    <citation type="journal article" date="2022" name="bioRxiv">
        <title>Genomics of Preaxostyla Flagellates Illuminates Evolutionary Transitions and the Path Towards Mitochondrial Loss.</title>
        <authorList>
            <person name="Novak L.V.F."/>
            <person name="Treitli S.C."/>
            <person name="Pyrih J."/>
            <person name="Halakuc P."/>
            <person name="Pipaliya S.V."/>
            <person name="Vacek V."/>
            <person name="Brzon O."/>
            <person name="Soukal P."/>
            <person name="Eme L."/>
            <person name="Dacks J.B."/>
            <person name="Karnkowska A."/>
            <person name="Elias M."/>
            <person name="Hampl V."/>
        </authorList>
    </citation>
    <scope>NUCLEOTIDE SEQUENCE [LARGE SCALE GENOMIC DNA]</scope>
    <source>
        <strain evidence="2">NAU3</strain>
        <tissue evidence="2">Gut</tissue>
    </source>
</reference>
<name>A0ABQ9X480_9EUKA</name>
<gene>
    <name evidence="2" type="ORF">BLNAU_18644</name>
</gene>
<organism evidence="2 3">
    <name type="scientific">Blattamonas nauphoetae</name>
    <dbReference type="NCBI Taxonomy" id="2049346"/>
    <lineage>
        <taxon>Eukaryota</taxon>
        <taxon>Metamonada</taxon>
        <taxon>Preaxostyla</taxon>
        <taxon>Oxymonadida</taxon>
        <taxon>Blattamonas</taxon>
    </lineage>
</organism>
<evidence type="ECO:0000313" key="3">
    <source>
        <dbReference type="Proteomes" id="UP001281761"/>
    </source>
</evidence>
<comment type="caution">
    <text evidence="2">The sequence shown here is derived from an EMBL/GenBank/DDBJ whole genome shotgun (WGS) entry which is preliminary data.</text>
</comment>
<evidence type="ECO:0000256" key="1">
    <source>
        <dbReference type="SAM" id="MobiDB-lite"/>
    </source>
</evidence>
<proteinExistence type="predicted"/>
<protein>
    <submittedName>
        <fullName evidence="2">Uncharacterized protein</fullName>
    </submittedName>
</protein>
<evidence type="ECO:0000313" key="2">
    <source>
        <dbReference type="EMBL" id="KAK2946393.1"/>
    </source>
</evidence>
<dbReference type="Proteomes" id="UP001281761">
    <property type="component" value="Unassembled WGS sequence"/>
</dbReference>
<accession>A0ABQ9X480</accession>
<keyword evidence="3" id="KW-1185">Reference proteome</keyword>